<reference evidence="8 9" key="1">
    <citation type="submission" date="2024-10" db="EMBL/GenBank/DDBJ databases">
        <authorList>
            <person name="Riesco R."/>
        </authorList>
    </citation>
    <scope>NUCLEOTIDE SEQUENCE [LARGE SCALE GENOMIC DNA]</scope>
    <source>
        <strain evidence="8 9">NCIMB 15449</strain>
    </source>
</reference>
<evidence type="ECO:0000256" key="2">
    <source>
        <dbReference type="ARBA" id="ARBA00006679"/>
    </source>
</evidence>
<dbReference type="RefSeq" id="WP_395119325.1">
    <property type="nucleotide sequence ID" value="NZ_JBIMSO010000143.1"/>
</dbReference>
<accession>A0ABW7JW04</accession>
<evidence type="ECO:0000256" key="4">
    <source>
        <dbReference type="ARBA" id="ARBA00022692"/>
    </source>
</evidence>
<evidence type="ECO:0000256" key="6">
    <source>
        <dbReference type="ARBA" id="ARBA00023136"/>
    </source>
</evidence>
<name>A0ABW7JW04_9NOCA</name>
<evidence type="ECO:0000256" key="5">
    <source>
        <dbReference type="ARBA" id="ARBA00022989"/>
    </source>
</evidence>
<evidence type="ECO:0000256" key="7">
    <source>
        <dbReference type="SAM" id="Phobius"/>
    </source>
</evidence>
<protein>
    <submittedName>
        <fullName evidence="8">DoxX family protein</fullName>
    </submittedName>
</protein>
<keyword evidence="4 7" id="KW-0812">Transmembrane</keyword>
<comment type="subcellular location">
    <subcellularLocation>
        <location evidence="1">Cell membrane</location>
        <topology evidence="1">Multi-pass membrane protein</topology>
    </subcellularLocation>
</comment>
<dbReference type="PANTHER" id="PTHR33452:SF1">
    <property type="entry name" value="INNER MEMBRANE PROTEIN YPHA-RELATED"/>
    <property type="match status" value="1"/>
</dbReference>
<feature type="transmembrane region" description="Helical" evidence="7">
    <location>
        <begin position="56"/>
        <end position="83"/>
    </location>
</feature>
<gene>
    <name evidence="8" type="ORF">ACHIPZ_28825</name>
</gene>
<organism evidence="8 9">
    <name type="scientific">Antrihabitans spumae</name>
    <dbReference type="NCBI Taxonomy" id="3373370"/>
    <lineage>
        <taxon>Bacteria</taxon>
        <taxon>Bacillati</taxon>
        <taxon>Actinomycetota</taxon>
        <taxon>Actinomycetes</taxon>
        <taxon>Mycobacteriales</taxon>
        <taxon>Nocardiaceae</taxon>
        <taxon>Antrihabitans</taxon>
    </lineage>
</organism>
<dbReference type="Proteomes" id="UP001609175">
    <property type="component" value="Unassembled WGS sequence"/>
</dbReference>
<dbReference type="Pfam" id="PF07681">
    <property type="entry name" value="DoxX"/>
    <property type="match status" value="1"/>
</dbReference>
<comment type="similarity">
    <text evidence="2">Belongs to the DoxX family.</text>
</comment>
<evidence type="ECO:0000313" key="9">
    <source>
        <dbReference type="Proteomes" id="UP001609175"/>
    </source>
</evidence>
<dbReference type="EMBL" id="JBIMSO010000143">
    <property type="protein sequence ID" value="MFH5212177.1"/>
    <property type="molecule type" value="Genomic_DNA"/>
</dbReference>
<keyword evidence="6 7" id="KW-0472">Membrane</keyword>
<keyword evidence="3" id="KW-1003">Cell membrane</keyword>
<feature type="transmembrane region" description="Helical" evidence="7">
    <location>
        <begin position="104"/>
        <end position="123"/>
    </location>
</feature>
<dbReference type="InterPro" id="IPR032808">
    <property type="entry name" value="DoxX"/>
</dbReference>
<comment type="caution">
    <text evidence="8">The sequence shown here is derived from an EMBL/GenBank/DDBJ whole genome shotgun (WGS) entry which is preliminary data.</text>
</comment>
<sequence>MNSSIARSTALLLARIALGVIFVAHGWQKVSTNGLDATKAGFEAMDVPAPALSAYFAAYVELIGGAALIIGALVPLVGLLLFIDMAGALVTVHLDKGLLGQGGYELVLILGATSLLIAVLGSGKFGVDALFGRGGVDATKNKSGALV</sequence>
<keyword evidence="5 7" id="KW-1133">Transmembrane helix</keyword>
<proteinExistence type="inferred from homology"/>
<dbReference type="PANTHER" id="PTHR33452">
    <property type="entry name" value="OXIDOREDUCTASE CATD-RELATED"/>
    <property type="match status" value="1"/>
</dbReference>
<evidence type="ECO:0000313" key="8">
    <source>
        <dbReference type="EMBL" id="MFH5212177.1"/>
    </source>
</evidence>
<evidence type="ECO:0000256" key="3">
    <source>
        <dbReference type="ARBA" id="ARBA00022475"/>
    </source>
</evidence>
<dbReference type="InterPro" id="IPR051907">
    <property type="entry name" value="DoxX-like_oxidoreductase"/>
</dbReference>
<evidence type="ECO:0000256" key="1">
    <source>
        <dbReference type="ARBA" id="ARBA00004651"/>
    </source>
</evidence>